<name>A0A0F9C0N6_9ZZZZ</name>
<reference evidence="1" key="1">
    <citation type="journal article" date="2015" name="Nature">
        <title>Complex archaea that bridge the gap between prokaryotes and eukaryotes.</title>
        <authorList>
            <person name="Spang A."/>
            <person name="Saw J.H."/>
            <person name="Jorgensen S.L."/>
            <person name="Zaremba-Niedzwiedzka K."/>
            <person name="Martijn J."/>
            <person name="Lind A.E."/>
            <person name="van Eijk R."/>
            <person name="Schleper C."/>
            <person name="Guy L."/>
            <person name="Ettema T.J."/>
        </authorList>
    </citation>
    <scope>NUCLEOTIDE SEQUENCE</scope>
</reference>
<dbReference type="EMBL" id="LAZR01049180">
    <property type="protein sequence ID" value="KKK90256.1"/>
    <property type="molecule type" value="Genomic_DNA"/>
</dbReference>
<accession>A0A0F9C0N6</accession>
<sequence>MRKTGTFNNILKENEMGELADDMVNGLSCSWCGIHFKEEHGYPVICKDCFGDFVGWGTADEEKARLLKDHALQVTIVKEMGE</sequence>
<organism evidence="1">
    <name type="scientific">marine sediment metagenome</name>
    <dbReference type="NCBI Taxonomy" id="412755"/>
    <lineage>
        <taxon>unclassified sequences</taxon>
        <taxon>metagenomes</taxon>
        <taxon>ecological metagenomes</taxon>
    </lineage>
</organism>
<protein>
    <submittedName>
        <fullName evidence="1">Uncharacterized protein</fullName>
    </submittedName>
</protein>
<proteinExistence type="predicted"/>
<comment type="caution">
    <text evidence="1">The sequence shown here is derived from an EMBL/GenBank/DDBJ whole genome shotgun (WGS) entry which is preliminary data.</text>
</comment>
<dbReference type="AlphaFoldDB" id="A0A0F9C0N6"/>
<gene>
    <name evidence="1" type="ORF">LCGC14_2724890</name>
</gene>
<evidence type="ECO:0000313" key="1">
    <source>
        <dbReference type="EMBL" id="KKK90256.1"/>
    </source>
</evidence>